<dbReference type="GO" id="GO:0009401">
    <property type="term" value="P:phosphoenolpyruvate-dependent sugar phosphotransferase system"/>
    <property type="evidence" value="ECO:0007669"/>
    <property type="project" value="TreeGrafter"/>
</dbReference>
<dbReference type="PANTHER" id="PTHR32502:SF12">
    <property type="entry name" value="D-TAGATOSE-1,6-BISPHOSPHATE ALDOLASE SUBUNIT GATZ"/>
    <property type="match status" value="1"/>
</dbReference>
<dbReference type="EMBL" id="PJZF01000005">
    <property type="protein sequence ID" value="PLR38766.1"/>
    <property type="molecule type" value="Genomic_DNA"/>
</dbReference>
<proteinExistence type="inferred from homology"/>
<evidence type="ECO:0000256" key="1">
    <source>
        <dbReference type="ARBA" id="ARBA00005191"/>
    </source>
</evidence>
<dbReference type="RefSeq" id="WP_101815711.1">
    <property type="nucleotide sequence ID" value="NZ_PJZF01000005.1"/>
</dbReference>
<name>A0A2N5EA49_9GAMM</name>
<comment type="similarity">
    <text evidence="3">Belongs to the GatZ/KbaZ family. GatZ subfamily.</text>
</comment>
<comment type="function">
    <text evidence="2">Component of the tagatose-1,6-bisphosphate aldolase GatYZ that is required for full activity and stability of the Y subunit. Could have a chaperone-like function for the proper and stable folding of GatY. When expressed alone, GatZ does not show any aldolase activity. Is involved in the catabolism of galactitol.</text>
</comment>
<evidence type="ECO:0000313" key="7">
    <source>
        <dbReference type="Proteomes" id="UP000234240"/>
    </source>
</evidence>
<evidence type="ECO:0000256" key="5">
    <source>
        <dbReference type="ARBA" id="ARBA00067234"/>
    </source>
</evidence>
<dbReference type="NCBIfam" id="TIGR02810">
    <property type="entry name" value="agaZ_gatZ"/>
    <property type="match status" value="1"/>
</dbReference>
<organism evidence="6 7">
    <name type="scientific">Chimaeribacter californicus</name>
    <dbReference type="NCBI Taxonomy" id="2060067"/>
    <lineage>
        <taxon>Bacteria</taxon>
        <taxon>Pseudomonadati</taxon>
        <taxon>Pseudomonadota</taxon>
        <taxon>Gammaproteobacteria</taxon>
        <taxon>Enterobacterales</taxon>
        <taxon>Yersiniaceae</taxon>
        <taxon>Chimaeribacter</taxon>
    </lineage>
</organism>
<dbReference type="PIRSF" id="PIRSF009264">
    <property type="entry name" value="TagBP_ald_AgaZ"/>
    <property type="match status" value="1"/>
</dbReference>
<dbReference type="GO" id="GO:0005975">
    <property type="term" value="P:carbohydrate metabolic process"/>
    <property type="evidence" value="ECO:0007669"/>
    <property type="project" value="InterPro"/>
</dbReference>
<reference evidence="6 7" key="1">
    <citation type="submission" date="2017-12" db="EMBL/GenBank/DDBJ databases">
        <title>Characterization of six clinical isolates of Enterochimera gen. nov., a novel genus of the Yersiniaciae family and the three species Enterochimera arupensis sp. nov., Enterochimera coloradensis sp. nov, and Enterochimera californica sp. nov.</title>
        <authorList>
            <person name="Rossi A."/>
            <person name="Fisher M."/>
        </authorList>
    </citation>
    <scope>NUCLEOTIDE SEQUENCE [LARGE SCALE GENOMIC DNA]</scope>
    <source>
        <strain evidence="7">2015-Iso6</strain>
    </source>
</reference>
<evidence type="ECO:0000313" key="6">
    <source>
        <dbReference type="EMBL" id="PLR38766.1"/>
    </source>
</evidence>
<dbReference type="SUPFAM" id="SSF51569">
    <property type="entry name" value="Aldolase"/>
    <property type="match status" value="1"/>
</dbReference>
<comment type="subunit">
    <text evidence="4">Forms a complex with GatY.</text>
</comment>
<accession>A0A2N5EA49</accession>
<gene>
    <name evidence="6" type="ORF">CYR55_08470</name>
</gene>
<dbReference type="Pfam" id="PF08013">
    <property type="entry name" value="GatZ_KbaZ-like"/>
    <property type="match status" value="1"/>
</dbReference>
<protein>
    <recommendedName>
        <fullName evidence="5">D-tagatose-1,6-bisphosphate aldolase subunit GatZ</fullName>
    </recommendedName>
</protein>
<dbReference type="PANTHER" id="PTHR32502">
    <property type="entry name" value="N-ACETYLGALACTOSAMINE PERMEASE II COMPONENT-RELATED"/>
    <property type="match status" value="1"/>
</dbReference>
<dbReference type="InterPro" id="IPR050303">
    <property type="entry name" value="GatZ_KbaZ_carbometab"/>
</dbReference>
<dbReference type="UniPathway" id="UPA00704">
    <property type="reaction ID" value="UER00716"/>
</dbReference>
<dbReference type="OrthoDB" id="1672942at2"/>
<dbReference type="Proteomes" id="UP000234240">
    <property type="component" value="Unassembled WGS sequence"/>
</dbReference>
<sequence>MKEIIQQHKQGEAIGICSVCSAHPWVIEAALRFDLTSQRKVLIEATSNQVNQFGGYTGMTPAAFRDAVLAQAHHTGFPVERLILGGDHLGPNCWQHESADVAMQKAEVMIAAYVSAGFSKIHLDASMSCADDPVPLPPSVVAERAARLCRVAEAAATPEQRKVLTYVIGTEVPVPGGEATAIEKVHITTPEDAADTLRLHHQAFQQAGLEEAIPRIIALVVQPGVEFDHTRVVHYQPDAAQALTRYITTTPLVYEAHSTDYQTPQAYRRLVRDHYAILKVGPALTFALREAIFALAAIEHALTPPESRSQLLEVIDRVMLDEPHYWKKYYHPTFSQALVDLHFSLSDRIRYYWSHPRIQAALDTLLANLQHTAIPLGLLSQHLPVQFQRVLAGQLAATPHALIIDKIQDVLRAYRVGCTPTHPACEEHSHAAV</sequence>
<dbReference type="InterPro" id="IPR013785">
    <property type="entry name" value="Aldolase_TIM"/>
</dbReference>
<evidence type="ECO:0000256" key="2">
    <source>
        <dbReference type="ARBA" id="ARBA00056284"/>
    </source>
</evidence>
<comment type="caution">
    <text evidence="6">The sequence shown here is derived from an EMBL/GenBank/DDBJ whole genome shotgun (WGS) entry which is preliminary data.</text>
</comment>
<evidence type="ECO:0000256" key="3">
    <source>
        <dbReference type="ARBA" id="ARBA00061222"/>
    </source>
</evidence>
<dbReference type="AlphaFoldDB" id="A0A2N5EA49"/>
<dbReference type="GO" id="GO:0005886">
    <property type="term" value="C:plasma membrane"/>
    <property type="evidence" value="ECO:0007669"/>
    <property type="project" value="TreeGrafter"/>
</dbReference>
<dbReference type="Gene3D" id="1.10.400.20">
    <property type="entry name" value="putative tagatose 6-phosphate kinase domain like"/>
    <property type="match status" value="1"/>
</dbReference>
<dbReference type="FunFam" id="3.20.20.70:FF:000141">
    <property type="entry name" value="D-tagatose-1,6-bisphosphate aldolase subunit GatZ"/>
    <property type="match status" value="1"/>
</dbReference>
<dbReference type="InterPro" id="IPR012062">
    <property type="entry name" value="GatZ/KbaZ-like"/>
</dbReference>
<dbReference type="GO" id="GO:2001059">
    <property type="term" value="P:D-tagatose 6-phosphate catabolic process"/>
    <property type="evidence" value="ECO:0007669"/>
    <property type="project" value="UniProtKB-UniPathway"/>
</dbReference>
<dbReference type="Gene3D" id="3.20.20.70">
    <property type="entry name" value="Aldolase class I"/>
    <property type="match status" value="1"/>
</dbReference>
<evidence type="ECO:0000256" key="4">
    <source>
        <dbReference type="ARBA" id="ARBA00063661"/>
    </source>
</evidence>
<comment type="pathway">
    <text evidence="1">Carbohydrate metabolism; D-tagatose 6-phosphate degradation; D-glyceraldehyde 3-phosphate and glycerone phosphate from D-tagatose 6-phosphate: step 2/2.</text>
</comment>
<dbReference type="NCBIfam" id="NF011626">
    <property type="entry name" value="PRK15052.1"/>
    <property type="match status" value="1"/>
</dbReference>
<keyword evidence="7" id="KW-1185">Reference proteome</keyword>